<dbReference type="KEGG" id="ddu:GF1_13370"/>
<keyword evidence="2" id="KW-1185">Reference proteome</keyword>
<protein>
    <submittedName>
        <fullName evidence="1">Uncharacterized protein</fullName>
    </submittedName>
</protein>
<gene>
    <name evidence="1" type="ORF">GF1_13370</name>
</gene>
<evidence type="ECO:0000313" key="1">
    <source>
        <dbReference type="EMBL" id="BCO08961.1"/>
    </source>
</evidence>
<name>A0A915U9I2_9BACT</name>
<dbReference type="AlphaFoldDB" id="A0A915U9I2"/>
<reference evidence="1" key="1">
    <citation type="submission" date="2020-12" db="EMBL/GenBank/DDBJ databases">
        <title>Desulfobium dissulfuricans gen. nov., sp. nov., a novel mesophilic, sulfate-reducing bacterium isolated from a deep-sea hydrothermal vent.</title>
        <authorList>
            <person name="Hashimoto Y."/>
            <person name="Tame A."/>
            <person name="Sawayama S."/>
            <person name="Miyazaki J."/>
            <person name="Takai K."/>
            <person name="Nakagawa S."/>
        </authorList>
    </citation>
    <scope>NUCLEOTIDE SEQUENCE</scope>
    <source>
        <strain evidence="1">GF1</strain>
    </source>
</reference>
<evidence type="ECO:0000313" key="2">
    <source>
        <dbReference type="Proteomes" id="UP001063350"/>
    </source>
</evidence>
<sequence length="176" mass="19430">MKLIIDPELKYCPQCHDEYRADITTCASCNVELLTGEQMQALQEQKNRKRSNRPMEIGPDDEIVPVRKASVIEIKQLQVRLEREGIPSLALQDNAGSCGKGCCGTDLILHVRSEDMQEVMEFLARDYVESTGLEEHDTSHVDAVFNVGAEKATCPACGCNFPTTTTTCPDCGLCFG</sequence>
<accession>A0A915U9I2</accession>
<dbReference type="RefSeq" id="WP_267928836.1">
    <property type="nucleotide sequence ID" value="NZ_AP024233.1"/>
</dbReference>
<proteinExistence type="predicted"/>
<dbReference type="Proteomes" id="UP001063350">
    <property type="component" value="Chromosome"/>
</dbReference>
<organism evidence="1 2">
    <name type="scientific">Desulfolithobacter dissulfuricans</name>
    <dbReference type="NCBI Taxonomy" id="2795293"/>
    <lineage>
        <taxon>Bacteria</taxon>
        <taxon>Pseudomonadati</taxon>
        <taxon>Thermodesulfobacteriota</taxon>
        <taxon>Desulfobulbia</taxon>
        <taxon>Desulfobulbales</taxon>
        <taxon>Desulfobulbaceae</taxon>
        <taxon>Desulfolithobacter</taxon>
    </lineage>
</organism>
<dbReference type="EMBL" id="AP024233">
    <property type="protein sequence ID" value="BCO08961.1"/>
    <property type="molecule type" value="Genomic_DNA"/>
</dbReference>